<name>A0ABP9L822_9RHOB</name>
<evidence type="ECO:0000256" key="6">
    <source>
        <dbReference type="ARBA" id="ARBA00023136"/>
    </source>
</evidence>
<dbReference type="GO" id="GO:0005524">
    <property type="term" value="F:ATP binding"/>
    <property type="evidence" value="ECO:0007669"/>
    <property type="project" value="UniProtKB-KW"/>
</dbReference>
<comment type="caution">
    <text evidence="10">The sequence shown here is derived from an EMBL/GenBank/DDBJ whole genome shotgun (WGS) entry which is preliminary data.</text>
</comment>
<keyword evidence="2 7" id="KW-0812">Transmembrane</keyword>
<dbReference type="NCBIfam" id="TIGR02868">
    <property type="entry name" value="CydC"/>
    <property type="match status" value="1"/>
</dbReference>
<comment type="subcellular location">
    <subcellularLocation>
        <location evidence="1">Cell membrane</location>
        <topology evidence="1">Multi-pass membrane protein</topology>
    </subcellularLocation>
</comment>
<dbReference type="PROSITE" id="PS50929">
    <property type="entry name" value="ABC_TM1F"/>
    <property type="match status" value="1"/>
</dbReference>
<dbReference type="InterPro" id="IPR036640">
    <property type="entry name" value="ABC1_TM_sf"/>
</dbReference>
<feature type="transmembrane region" description="Helical" evidence="7">
    <location>
        <begin position="253"/>
        <end position="275"/>
    </location>
</feature>
<evidence type="ECO:0000256" key="4">
    <source>
        <dbReference type="ARBA" id="ARBA00022840"/>
    </source>
</evidence>
<dbReference type="Gene3D" id="3.40.50.300">
    <property type="entry name" value="P-loop containing nucleotide triphosphate hydrolases"/>
    <property type="match status" value="1"/>
</dbReference>
<evidence type="ECO:0000256" key="2">
    <source>
        <dbReference type="ARBA" id="ARBA00022692"/>
    </source>
</evidence>
<reference evidence="11" key="1">
    <citation type="journal article" date="2019" name="Int. J. Syst. Evol. Microbiol.">
        <title>The Global Catalogue of Microorganisms (GCM) 10K type strain sequencing project: providing services to taxonomists for standard genome sequencing and annotation.</title>
        <authorList>
            <consortium name="The Broad Institute Genomics Platform"/>
            <consortium name="The Broad Institute Genome Sequencing Center for Infectious Disease"/>
            <person name="Wu L."/>
            <person name="Ma J."/>
        </authorList>
    </citation>
    <scope>NUCLEOTIDE SEQUENCE [LARGE SCALE GENOMIC DNA]</scope>
    <source>
        <strain evidence="11">JCM 18015</strain>
    </source>
</reference>
<sequence>MSPLLRIFLLLWREERASLSRGFLLSVAVLVAGGALLGLSGWFIVAAGAAGLAGIGIAFDVFRPSAGVRFLALGRTAARYGERLLTHDATLRALARLRVRLLERLSARDALTLSGLRSSETLNRLTADVDALDGIAIRLAFPIAAGAVTLALAFAVIAWLVTPLVAATVTLPLALGGAAVLMVTGRAGIASAARAEAARQTFRSRAIDHLRGRTGLAFAGALPASHGMALDAEAEGRAAERHLARLDRWADTLVASAGLIAAAGTLAIGGLLALANVIPPAAAAIGVFAALALTEVLAPLQRGVAEIGRMRDAAARVVPLLEEPVQDHAPGDPVGRDDTGLIELRALAVAPPGSQIPLLPPLTLTVAAGETVALTGRSGRGKSTLLAAISGVSSPLSGEIRIAGHDLAKLDESRLRGLLGYLPQRSALISGTVRDNLALAAPDATDTEMEALLDAVGLWPVLAGNGGLDMALGEAGSGLSGGESRRLALVRTLLRKPPALLLDEPTEGLDPAGSAKVMAAIRSHLPRSAILIATHRQAEIKACNRSLAI</sequence>
<keyword evidence="4 10" id="KW-0067">ATP-binding</keyword>
<evidence type="ECO:0000259" key="8">
    <source>
        <dbReference type="PROSITE" id="PS50893"/>
    </source>
</evidence>
<dbReference type="RefSeq" id="WP_259549951.1">
    <property type="nucleotide sequence ID" value="NZ_BAABHW010000002.1"/>
</dbReference>
<evidence type="ECO:0000256" key="1">
    <source>
        <dbReference type="ARBA" id="ARBA00004651"/>
    </source>
</evidence>
<dbReference type="PANTHER" id="PTHR24221:SF654">
    <property type="entry name" value="ATP-BINDING CASSETTE SUB-FAMILY B MEMBER 6"/>
    <property type="match status" value="1"/>
</dbReference>
<dbReference type="InterPro" id="IPR027417">
    <property type="entry name" value="P-loop_NTPase"/>
</dbReference>
<dbReference type="PROSITE" id="PS50893">
    <property type="entry name" value="ABC_TRANSPORTER_2"/>
    <property type="match status" value="1"/>
</dbReference>
<feature type="transmembrane region" description="Helical" evidence="7">
    <location>
        <begin position="21"/>
        <end position="37"/>
    </location>
</feature>
<evidence type="ECO:0000259" key="9">
    <source>
        <dbReference type="PROSITE" id="PS50929"/>
    </source>
</evidence>
<protein>
    <submittedName>
        <fullName evidence="10">ATP-binding cassette domain-containing protein</fullName>
    </submittedName>
</protein>
<accession>A0ABP9L822</accession>
<evidence type="ECO:0000256" key="5">
    <source>
        <dbReference type="ARBA" id="ARBA00022989"/>
    </source>
</evidence>
<feature type="transmembrane region" description="Helical" evidence="7">
    <location>
        <begin position="139"/>
        <end position="161"/>
    </location>
</feature>
<evidence type="ECO:0000256" key="3">
    <source>
        <dbReference type="ARBA" id="ARBA00022741"/>
    </source>
</evidence>
<keyword evidence="11" id="KW-1185">Reference proteome</keyword>
<organism evidence="10 11">
    <name type="scientific">[Roseibacterium] beibuensis</name>
    <dbReference type="NCBI Taxonomy" id="1193142"/>
    <lineage>
        <taxon>Bacteria</taxon>
        <taxon>Pseudomonadati</taxon>
        <taxon>Pseudomonadota</taxon>
        <taxon>Alphaproteobacteria</taxon>
        <taxon>Rhodobacterales</taxon>
        <taxon>Roseobacteraceae</taxon>
        <taxon>Roseicyclus</taxon>
    </lineage>
</organism>
<evidence type="ECO:0000313" key="11">
    <source>
        <dbReference type="Proteomes" id="UP001499910"/>
    </source>
</evidence>
<evidence type="ECO:0000313" key="10">
    <source>
        <dbReference type="EMBL" id="GAA5070769.1"/>
    </source>
</evidence>
<keyword evidence="5 7" id="KW-1133">Transmembrane helix</keyword>
<dbReference type="InterPro" id="IPR003439">
    <property type="entry name" value="ABC_transporter-like_ATP-bd"/>
</dbReference>
<keyword evidence="3" id="KW-0547">Nucleotide-binding</keyword>
<dbReference type="SUPFAM" id="SSF90123">
    <property type="entry name" value="ABC transporter transmembrane region"/>
    <property type="match status" value="1"/>
</dbReference>
<dbReference type="InterPro" id="IPR011527">
    <property type="entry name" value="ABC1_TM_dom"/>
</dbReference>
<dbReference type="SUPFAM" id="SSF52540">
    <property type="entry name" value="P-loop containing nucleoside triphosphate hydrolases"/>
    <property type="match status" value="1"/>
</dbReference>
<evidence type="ECO:0000256" key="7">
    <source>
        <dbReference type="SAM" id="Phobius"/>
    </source>
</evidence>
<feature type="transmembrane region" description="Helical" evidence="7">
    <location>
        <begin position="173"/>
        <end position="193"/>
    </location>
</feature>
<feature type="transmembrane region" description="Helical" evidence="7">
    <location>
        <begin position="281"/>
        <end position="300"/>
    </location>
</feature>
<keyword evidence="6 7" id="KW-0472">Membrane</keyword>
<dbReference type="PROSITE" id="PS00211">
    <property type="entry name" value="ABC_TRANSPORTER_1"/>
    <property type="match status" value="1"/>
</dbReference>
<feature type="domain" description="ABC transmembrane type-1" evidence="9">
    <location>
        <begin position="22"/>
        <end position="309"/>
    </location>
</feature>
<dbReference type="PANTHER" id="PTHR24221">
    <property type="entry name" value="ATP-BINDING CASSETTE SUB-FAMILY B"/>
    <property type="match status" value="1"/>
</dbReference>
<dbReference type="InterPro" id="IPR039421">
    <property type="entry name" value="Type_1_exporter"/>
</dbReference>
<dbReference type="Pfam" id="PF00005">
    <property type="entry name" value="ABC_tran"/>
    <property type="match status" value="1"/>
</dbReference>
<feature type="transmembrane region" description="Helical" evidence="7">
    <location>
        <begin position="43"/>
        <end position="62"/>
    </location>
</feature>
<dbReference type="InterPro" id="IPR003593">
    <property type="entry name" value="AAA+_ATPase"/>
</dbReference>
<dbReference type="SMART" id="SM00382">
    <property type="entry name" value="AAA"/>
    <property type="match status" value="1"/>
</dbReference>
<dbReference type="Proteomes" id="UP001499910">
    <property type="component" value="Unassembled WGS sequence"/>
</dbReference>
<gene>
    <name evidence="10" type="ORF">GCM10023209_13800</name>
</gene>
<dbReference type="Gene3D" id="1.20.1560.10">
    <property type="entry name" value="ABC transporter type 1, transmembrane domain"/>
    <property type="match status" value="1"/>
</dbReference>
<feature type="domain" description="ABC transporter" evidence="8">
    <location>
        <begin position="342"/>
        <end position="549"/>
    </location>
</feature>
<dbReference type="InterPro" id="IPR014223">
    <property type="entry name" value="ABC_CydC/D"/>
</dbReference>
<dbReference type="InterPro" id="IPR017871">
    <property type="entry name" value="ABC_transporter-like_CS"/>
</dbReference>
<dbReference type="EMBL" id="BAABHW010000002">
    <property type="protein sequence ID" value="GAA5070769.1"/>
    <property type="molecule type" value="Genomic_DNA"/>
</dbReference>
<proteinExistence type="predicted"/>